<evidence type="ECO:0000256" key="3">
    <source>
        <dbReference type="ARBA" id="ARBA00022630"/>
    </source>
</evidence>
<evidence type="ECO:0000256" key="1">
    <source>
        <dbReference type="ARBA" id="ARBA00001974"/>
    </source>
</evidence>
<accession>A0A8H7K6Z4</accession>
<dbReference type="InterPro" id="IPR002938">
    <property type="entry name" value="FAD-bd"/>
</dbReference>
<evidence type="ECO:0000256" key="2">
    <source>
        <dbReference type="ARBA" id="ARBA00007992"/>
    </source>
</evidence>
<dbReference type="EMBL" id="JADCTT010000018">
    <property type="protein sequence ID" value="KAF9743129.1"/>
    <property type="molecule type" value="Genomic_DNA"/>
</dbReference>
<dbReference type="PRINTS" id="PR00420">
    <property type="entry name" value="RNGMNOXGNASE"/>
</dbReference>
<dbReference type="GO" id="GO:0004497">
    <property type="term" value="F:monooxygenase activity"/>
    <property type="evidence" value="ECO:0007669"/>
    <property type="project" value="UniProtKB-KW"/>
</dbReference>
<organism evidence="8 9">
    <name type="scientific">Bionectria ochroleuca</name>
    <name type="common">Gliocladium roseum</name>
    <dbReference type="NCBI Taxonomy" id="29856"/>
    <lineage>
        <taxon>Eukaryota</taxon>
        <taxon>Fungi</taxon>
        <taxon>Dikarya</taxon>
        <taxon>Ascomycota</taxon>
        <taxon>Pezizomycotina</taxon>
        <taxon>Sordariomycetes</taxon>
        <taxon>Hypocreomycetidae</taxon>
        <taxon>Hypocreales</taxon>
        <taxon>Bionectriaceae</taxon>
        <taxon>Clonostachys</taxon>
    </lineage>
</organism>
<name>A0A8H7K6Z4_BIOOC</name>
<comment type="cofactor">
    <cofactor evidence="1">
        <name>FAD</name>
        <dbReference type="ChEBI" id="CHEBI:57692"/>
    </cofactor>
</comment>
<evidence type="ECO:0000259" key="7">
    <source>
        <dbReference type="Pfam" id="PF01494"/>
    </source>
</evidence>
<gene>
    <name evidence="8" type="ORF">IM811_006785</name>
</gene>
<dbReference type="PANTHER" id="PTHR47356">
    <property type="entry name" value="FAD-DEPENDENT MONOOXYGENASE ASQG-RELATED"/>
    <property type="match status" value="1"/>
</dbReference>
<evidence type="ECO:0000256" key="5">
    <source>
        <dbReference type="ARBA" id="ARBA00023002"/>
    </source>
</evidence>
<keyword evidence="3" id="KW-0285">Flavoprotein</keyword>
<comment type="caution">
    <text evidence="8">The sequence shown here is derived from an EMBL/GenBank/DDBJ whole genome shotgun (WGS) entry which is preliminary data.</text>
</comment>
<reference evidence="8" key="1">
    <citation type="submission" date="2020-10" db="EMBL/GenBank/DDBJ databases">
        <title>High-Quality Genome Resource of Clonostachys rosea strain S41 by Oxford Nanopore Long-Read Sequencing.</title>
        <authorList>
            <person name="Wang H."/>
        </authorList>
    </citation>
    <scope>NUCLEOTIDE SEQUENCE</scope>
    <source>
        <strain evidence="8">S41</strain>
    </source>
</reference>
<feature type="domain" description="FAD-binding" evidence="7">
    <location>
        <begin position="6"/>
        <end position="83"/>
    </location>
</feature>
<dbReference type="Pfam" id="PF01494">
    <property type="entry name" value="FAD_binding_3"/>
    <property type="match status" value="2"/>
</dbReference>
<dbReference type="InterPro" id="IPR050562">
    <property type="entry name" value="FAD_mOase_fung"/>
</dbReference>
<evidence type="ECO:0000313" key="9">
    <source>
        <dbReference type="Proteomes" id="UP000616885"/>
    </source>
</evidence>
<comment type="similarity">
    <text evidence="2">Belongs to the paxM FAD-dependent monooxygenase family.</text>
</comment>
<sequence>MSESKFRVLIVGGSVTGLTIANMLERAGIDYLVLEAYNEIAPQIGASIGLVASGLRILDQLGCAKDLIDLVDMPLENMFMRNGDGSLILHQKNSQEFFEERHGYPTIFIDRQMLLQRLHKNLKSTKKVLSGKKVKSIETIENSVQVTTTSGETFHGDILVGLMAFTAQSDRKCTVLPKKSRLIISLRMNEVPCDYRCIFGISQPTKRMSLPGIHFVLNKHKSYLVITGPGGRVYWFLMDKLPKTMYGDKIPKYTKDEELALAAKYASDPITTEITFGELYAGRTSSVLTPLHEYAFTKWFYKRAITIGDSAHKFEPITGQGGNSAIESAAAFVNNLTAALKKSKGPLTNKEIEALFEKTQEQRFDRVSYLISLAHKRQQSDALETPIHELLAKTLPVVLPREIVMEELSRVVVGAEHLHILPKPTGAHSRPWGDELPAAPFAAPGSWEDSGFLPRPTYFGCQERPCRTLLFPWTLWGETSGRNMSMSSRWMDFSRSW</sequence>
<dbReference type="Proteomes" id="UP000616885">
    <property type="component" value="Unassembled WGS sequence"/>
</dbReference>
<dbReference type="SUPFAM" id="SSF51905">
    <property type="entry name" value="FAD/NAD(P)-binding domain"/>
    <property type="match status" value="1"/>
</dbReference>
<dbReference type="AlphaFoldDB" id="A0A8H7K6Z4"/>
<dbReference type="GO" id="GO:0071949">
    <property type="term" value="F:FAD binding"/>
    <property type="evidence" value="ECO:0007669"/>
    <property type="project" value="InterPro"/>
</dbReference>
<dbReference type="Gene3D" id="3.50.50.60">
    <property type="entry name" value="FAD/NAD(P)-binding domain"/>
    <property type="match status" value="1"/>
</dbReference>
<proteinExistence type="inferred from homology"/>
<keyword evidence="5" id="KW-0560">Oxidoreductase</keyword>
<protein>
    <recommendedName>
        <fullName evidence="7">FAD-binding domain-containing protein</fullName>
    </recommendedName>
</protein>
<dbReference type="PANTHER" id="PTHR47356:SF2">
    <property type="entry name" value="FAD-BINDING DOMAIN-CONTAINING PROTEIN-RELATED"/>
    <property type="match status" value="1"/>
</dbReference>
<keyword evidence="6" id="KW-0503">Monooxygenase</keyword>
<keyword evidence="4" id="KW-0274">FAD</keyword>
<evidence type="ECO:0000256" key="6">
    <source>
        <dbReference type="ARBA" id="ARBA00023033"/>
    </source>
</evidence>
<feature type="domain" description="FAD-binding" evidence="7">
    <location>
        <begin position="291"/>
        <end position="341"/>
    </location>
</feature>
<dbReference type="InterPro" id="IPR036188">
    <property type="entry name" value="FAD/NAD-bd_sf"/>
</dbReference>
<evidence type="ECO:0000256" key="4">
    <source>
        <dbReference type="ARBA" id="ARBA00022827"/>
    </source>
</evidence>
<evidence type="ECO:0000313" key="8">
    <source>
        <dbReference type="EMBL" id="KAF9743129.1"/>
    </source>
</evidence>